<sequence length="507" mass="59519">MVIWLFWVMLWWVCGGCAYQVLLCVIVGLMQRIYFDWNIFSSLKQLKEKSEPYKTIFSIINKNKDKLIFPYSPAHLNDLNRSFNKSEKAKKLTYDDLDFLGNLSGNLCFCEDYKTKTVSPMVRSPRDYFDEQQEQQGIDYFDFENLFLEEDDPAIQKMWQALISLLKSMPSGIDLTQINELPPEYKKVQDLFELTKKENNFLNFMKDISKVLRNPGEYSDVYRYSTNASIKQMKVDTNPENWGDPFDYLDNVLAKAKVGKTFREMMDSTLKQTSKGKPGSRFDHFVNYYISLDTFGFHRDSKLPNLIDDATHSYYGAYCDYFVSNDKRTCAKAKAVYEQMNISTKVCDAKTFPSEFYKLNYIQKDTAKSIFEEIAEVIENSLILLNTVDDELNPSSVHKIDQPVLGFFDRLQITDYGDKLAIYLYKKKSNYSNFMFWIELESLVNKVVAELGVDNQNRDRFCEEDREELNNQNWKGRTWGNQDKFMSLFYGDEPFGFSLQYQVKRNN</sequence>
<name>A0ABW7N9X8_9BACT</name>
<accession>A0ABW7N9X8</accession>
<organism evidence="2 3">
    <name type="scientific">Marinoscillum luteum</name>
    <dbReference type="NCBI Taxonomy" id="861051"/>
    <lineage>
        <taxon>Bacteria</taxon>
        <taxon>Pseudomonadati</taxon>
        <taxon>Bacteroidota</taxon>
        <taxon>Cytophagia</taxon>
        <taxon>Cytophagales</taxon>
        <taxon>Reichenbachiellaceae</taxon>
        <taxon>Marinoscillum</taxon>
    </lineage>
</organism>
<dbReference type="EMBL" id="JBIPKE010000017">
    <property type="protein sequence ID" value="MFH6984344.1"/>
    <property type="molecule type" value="Genomic_DNA"/>
</dbReference>
<evidence type="ECO:0000313" key="3">
    <source>
        <dbReference type="Proteomes" id="UP001610063"/>
    </source>
</evidence>
<keyword evidence="3" id="KW-1185">Reference proteome</keyword>
<keyword evidence="1" id="KW-0472">Membrane</keyword>
<feature type="transmembrane region" description="Helical" evidence="1">
    <location>
        <begin position="6"/>
        <end position="30"/>
    </location>
</feature>
<gene>
    <name evidence="2" type="ORF">ACHKAR_12905</name>
</gene>
<evidence type="ECO:0000313" key="2">
    <source>
        <dbReference type="EMBL" id="MFH6984344.1"/>
    </source>
</evidence>
<evidence type="ECO:0000256" key="1">
    <source>
        <dbReference type="SAM" id="Phobius"/>
    </source>
</evidence>
<dbReference type="Proteomes" id="UP001610063">
    <property type="component" value="Unassembled WGS sequence"/>
</dbReference>
<protein>
    <submittedName>
        <fullName evidence="2">Uncharacterized protein</fullName>
    </submittedName>
</protein>
<comment type="caution">
    <text evidence="2">The sequence shown here is derived from an EMBL/GenBank/DDBJ whole genome shotgun (WGS) entry which is preliminary data.</text>
</comment>
<dbReference type="RefSeq" id="WP_395417696.1">
    <property type="nucleotide sequence ID" value="NZ_JBIPKE010000017.1"/>
</dbReference>
<reference evidence="2 3" key="1">
    <citation type="journal article" date="2013" name="Int. J. Syst. Evol. Microbiol.">
        <title>Marinoscillum luteum sp. nov., isolated from marine sediment.</title>
        <authorList>
            <person name="Cha I.T."/>
            <person name="Park S.J."/>
            <person name="Kim S.J."/>
            <person name="Kim J.G."/>
            <person name="Jung M.Y."/>
            <person name="Shin K.S."/>
            <person name="Kwon K.K."/>
            <person name="Yang S.H."/>
            <person name="Seo Y.S."/>
            <person name="Rhee S.K."/>
        </authorList>
    </citation>
    <scope>NUCLEOTIDE SEQUENCE [LARGE SCALE GENOMIC DNA]</scope>
    <source>
        <strain evidence="2 3">KCTC 23939</strain>
    </source>
</reference>
<keyword evidence="1" id="KW-0812">Transmembrane</keyword>
<keyword evidence="1" id="KW-1133">Transmembrane helix</keyword>
<proteinExistence type="predicted"/>